<keyword evidence="10" id="KW-1185">Reference proteome</keyword>
<name>A0AB39YY99_DROSZ</name>
<dbReference type="GO" id="GO:0003777">
    <property type="term" value="F:microtubule motor activity"/>
    <property type="evidence" value="ECO:0007669"/>
    <property type="project" value="InterPro"/>
</dbReference>
<reference evidence="11" key="1">
    <citation type="submission" date="2025-08" db="UniProtKB">
        <authorList>
            <consortium name="RefSeq"/>
        </authorList>
    </citation>
    <scope>IDENTIFICATION</scope>
</reference>
<feature type="region of interest" description="Disordered" evidence="8">
    <location>
        <begin position="1"/>
        <end position="20"/>
    </location>
</feature>
<dbReference type="AlphaFoldDB" id="A0AB39YY99"/>
<dbReference type="GO" id="GO:0016887">
    <property type="term" value="F:ATP hydrolysis activity"/>
    <property type="evidence" value="ECO:0007669"/>
    <property type="project" value="TreeGrafter"/>
</dbReference>
<comment type="subcellular location">
    <subcellularLocation>
        <location evidence="1">Cytoplasm</location>
        <location evidence="1">Cytoskeleton</location>
    </subcellularLocation>
</comment>
<evidence type="ECO:0000256" key="5">
    <source>
        <dbReference type="ARBA" id="ARBA00023175"/>
    </source>
</evidence>
<comment type="similarity">
    <text evidence="7">Belongs to the TRAFAC class myosin-kinesin ATPase superfamily. Kinesin family.</text>
</comment>
<evidence type="ECO:0000256" key="8">
    <source>
        <dbReference type="SAM" id="MobiDB-lite"/>
    </source>
</evidence>
<evidence type="ECO:0000313" key="10">
    <source>
        <dbReference type="Proteomes" id="UP001652628"/>
    </source>
</evidence>
<evidence type="ECO:0000256" key="1">
    <source>
        <dbReference type="ARBA" id="ARBA00004245"/>
    </source>
</evidence>
<dbReference type="InterPro" id="IPR001752">
    <property type="entry name" value="Kinesin_motor_dom"/>
</dbReference>
<evidence type="ECO:0000256" key="3">
    <source>
        <dbReference type="ARBA" id="ARBA00022741"/>
    </source>
</evidence>
<dbReference type="GO" id="GO:0007018">
    <property type="term" value="P:microtubule-based movement"/>
    <property type="evidence" value="ECO:0007669"/>
    <property type="project" value="InterPro"/>
</dbReference>
<feature type="compositionally biased region" description="Basic and acidic residues" evidence="8">
    <location>
        <begin position="635"/>
        <end position="665"/>
    </location>
</feature>
<keyword evidence="2" id="KW-0493">Microtubule</keyword>
<dbReference type="PANTHER" id="PTHR24115:SF1008">
    <property type="entry name" value="KINESIN-LIKE PROTEIN SUBITO"/>
    <property type="match status" value="1"/>
</dbReference>
<feature type="domain" description="Kinesin motor" evidence="9">
    <location>
        <begin position="52"/>
        <end position="482"/>
    </location>
</feature>
<dbReference type="Gene3D" id="3.40.850.10">
    <property type="entry name" value="Kinesin motor domain"/>
    <property type="match status" value="1"/>
</dbReference>
<dbReference type="GO" id="GO:0005874">
    <property type="term" value="C:microtubule"/>
    <property type="evidence" value="ECO:0007669"/>
    <property type="project" value="UniProtKB-KW"/>
</dbReference>
<evidence type="ECO:0000256" key="2">
    <source>
        <dbReference type="ARBA" id="ARBA00022701"/>
    </source>
</evidence>
<keyword evidence="6" id="KW-0206">Cytoskeleton</keyword>
<evidence type="ECO:0000256" key="4">
    <source>
        <dbReference type="ARBA" id="ARBA00022840"/>
    </source>
</evidence>
<dbReference type="Proteomes" id="UP001652628">
    <property type="component" value="Chromosome X"/>
</dbReference>
<evidence type="ECO:0000313" key="11">
    <source>
        <dbReference type="RefSeq" id="XP_016924089.2"/>
    </source>
</evidence>
<evidence type="ECO:0000256" key="7">
    <source>
        <dbReference type="PROSITE-ProRule" id="PRU00283"/>
    </source>
</evidence>
<dbReference type="GO" id="GO:0005871">
    <property type="term" value="C:kinesin complex"/>
    <property type="evidence" value="ECO:0007669"/>
    <property type="project" value="TreeGrafter"/>
</dbReference>
<proteinExistence type="inferred from homology"/>
<protein>
    <submittedName>
        <fullName evidence="11">Kinesin-like protein KIF23</fullName>
    </submittedName>
</protein>
<dbReference type="RefSeq" id="XP_016924089.2">
    <property type="nucleotide sequence ID" value="XM_017068600.4"/>
</dbReference>
<feature type="region of interest" description="Disordered" evidence="8">
    <location>
        <begin position="635"/>
        <end position="673"/>
    </location>
</feature>
<organism evidence="10 11">
    <name type="scientific">Drosophila suzukii</name>
    <name type="common">Spotted-wing drosophila fruit fly</name>
    <dbReference type="NCBI Taxonomy" id="28584"/>
    <lineage>
        <taxon>Eukaryota</taxon>
        <taxon>Metazoa</taxon>
        <taxon>Ecdysozoa</taxon>
        <taxon>Arthropoda</taxon>
        <taxon>Hexapoda</taxon>
        <taxon>Insecta</taxon>
        <taxon>Pterygota</taxon>
        <taxon>Neoptera</taxon>
        <taxon>Endopterygota</taxon>
        <taxon>Diptera</taxon>
        <taxon>Brachycera</taxon>
        <taxon>Muscomorpha</taxon>
        <taxon>Ephydroidea</taxon>
        <taxon>Drosophilidae</taxon>
        <taxon>Drosophila</taxon>
        <taxon>Sophophora</taxon>
    </lineage>
</organism>
<accession>A0AB39YY99</accession>
<dbReference type="InterPro" id="IPR027417">
    <property type="entry name" value="P-loop_NTPase"/>
</dbReference>
<evidence type="ECO:0000256" key="6">
    <source>
        <dbReference type="ARBA" id="ARBA00023212"/>
    </source>
</evidence>
<dbReference type="GO" id="GO:0005634">
    <property type="term" value="C:nucleus"/>
    <property type="evidence" value="ECO:0007669"/>
    <property type="project" value="TreeGrafter"/>
</dbReference>
<keyword evidence="5 7" id="KW-0505">Motor protein</keyword>
<gene>
    <name evidence="11" type="primary">LOC108005354</name>
</gene>
<dbReference type="SUPFAM" id="SSF52540">
    <property type="entry name" value="P-loop containing nucleoside triphosphate hydrolases"/>
    <property type="match status" value="1"/>
</dbReference>
<dbReference type="InterPro" id="IPR027640">
    <property type="entry name" value="Kinesin-like_fam"/>
</dbReference>
<dbReference type="InterPro" id="IPR036961">
    <property type="entry name" value="Kinesin_motor_dom_sf"/>
</dbReference>
<dbReference type="GeneID" id="108005354"/>
<dbReference type="GO" id="GO:0005524">
    <property type="term" value="F:ATP binding"/>
    <property type="evidence" value="ECO:0007669"/>
    <property type="project" value="UniProtKB-UniRule"/>
</dbReference>
<keyword evidence="6" id="KW-0963">Cytoplasm</keyword>
<keyword evidence="4 7" id="KW-0067">ATP-binding</keyword>
<evidence type="ECO:0000259" key="9">
    <source>
        <dbReference type="PROSITE" id="PS50067"/>
    </source>
</evidence>
<dbReference type="Pfam" id="PF00225">
    <property type="entry name" value="Kinesin"/>
    <property type="match status" value="1"/>
</dbReference>
<feature type="compositionally biased region" description="Polar residues" evidence="8">
    <location>
        <begin position="1"/>
        <end position="12"/>
    </location>
</feature>
<feature type="binding site" evidence="7">
    <location>
        <begin position="173"/>
        <end position="180"/>
    </location>
    <ligand>
        <name>ATP</name>
        <dbReference type="ChEBI" id="CHEBI:30616"/>
    </ligand>
</feature>
<dbReference type="PROSITE" id="PS50067">
    <property type="entry name" value="KINESIN_MOTOR_2"/>
    <property type="match status" value="1"/>
</dbReference>
<dbReference type="GO" id="GO:0008017">
    <property type="term" value="F:microtubule binding"/>
    <property type="evidence" value="ECO:0007669"/>
    <property type="project" value="InterPro"/>
</dbReference>
<dbReference type="PANTHER" id="PTHR24115">
    <property type="entry name" value="KINESIN-RELATED"/>
    <property type="match status" value="1"/>
</dbReference>
<keyword evidence="3 7" id="KW-0547">Nucleotide-binding</keyword>
<sequence length="673" mass="76203">MNQGNRRSQSVNQPPPYTLHRGIRNISECRRSQRIDPNLLDPLDSRRVQQQLVMVYLRVRPAIEPNLDYMDPGLTEEQRKRQLMYSDRPWMLIKPPHTILVTRTALPAAPGAATGAPGVGTGPPRAQPNYDIEFRFRRIFSERASQALVYKQISEPILRQMFLGGSGLILITGAPGSGKTYSLLGSRNSQNGGILRRTLESIFRFAGCDLVERYLVQADKLGAGFICIPARTAQKLAAQEDRMLQGSQESGTTPSRPECHWQLNGVKIQASHKRRACFLGMIIVQDGNFYDLLDHHSETDGRPPAMNLREDRKGRCFAVGANRLEIRSADEAELMIKAALTKREAWSHHGGSHLVINIYLVVYDNIRRSELLECGQITIVKVLTPRLGSTANTRRSCGALKTVYTVRNCISCLHSNQLDVLKGKTPKKTPPSRECSLTQLLRHFFDVRNLACVVCLASISQERGQVLENIRALRFAEETIYIQEDGANDPEDEEKPMNADSGLFATFLDKNYKPNYRAIRTVRPIELPPFEQAQSLIENLKSHIARRKQLLVSSKTLSKDFLERMHGKRDEIFVLQATALKELSQTIFDSSRLVDQLEVTHEPVRYGKISVQAQQAEKRAQISENLLHGRNEQLERHVSQSEGKENSEPTGDARWRKAQKEEVVKTKPVWHHY</sequence>
<dbReference type="SMART" id="SM00129">
    <property type="entry name" value="KISc"/>
    <property type="match status" value="1"/>
</dbReference>